<dbReference type="InterPro" id="IPR047021">
    <property type="entry name" value="REXO1/3/4-like"/>
</dbReference>
<evidence type="ECO:0000256" key="3">
    <source>
        <dbReference type="ARBA" id="ARBA00022801"/>
    </source>
</evidence>
<gene>
    <name evidence="8" type="ORF">AMS68_005255</name>
</gene>
<dbReference type="SMART" id="SM00479">
    <property type="entry name" value="EXOIII"/>
    <property type="match status" value="1"/>
</dbReference>
<evidence type="ECO:0000256" key="6">
    <source>
        <dbReference type="SAM" id="MobiDB-lite"/>
    </source>
</evidence>
<feature type="region of interest" description="Disordered" evidence="6">
    <location>
        <begin position="262"/>
        <end position="334"/>
    </location>
</feature>
<dbReference type="Gene3D" id="3.30.420.10">
    <property type="entry name" value="Ribonuclease H-like superfamily/Ribonuclease H"/>
    <property type="match status" value="1"/>
</dbReference>
<keyword evidence="9" id="KW-1185">Reference proteome</keyword>
<evidence type="ECO:0000256" key="4">
    <source>
        <dbReference type="ARBA" id="ARBA00022839"/>
    </source>
</evidence>
<dbReference type="PANTHER" id="PTHR12801">
    <property type="entry name" value="RNA EXONUCLEASE REXO1 / RECO3 FAMILY MEMBER-RELATED"/>
    <property type="match status" value="1"/>
</dbReference>
<protein>
    <recommendedName>
        <fullName evidence="7">Exonuclease domain-containing protein</fullName>
    </recommendedName>
</protein>
<dbReference type="GO" id="GO:0003676">
    <property type="term" value="F:nucleic acid binding"/>
    <property type="evidence" value="ECO:0007669"/>
    <property type="project" value="InterPro"/>
</dbReference>
<sequence length="334" mass="37421">MPGVDLTKISSNWKLLQAQLKSEQASKGNDLKRKRRNTDEPAAKTKRIRPDRPLKTKRNATQSMGGYVSSTTPTVDASIASHTDLKKNYDISNNDLSAAYGGFFELSAKDKVNAGRHSKNKAGKYLALDCEMVGTGPPPHSDDVLARVSIVNFHGEQIYDSYVQTIPGIDVEDYRTHVSGIREEHMRPGTARPFAQVQKEIAELLDGRILVGHALKKDLQALQLNIPQRDIRDTSRHKAFRVESRDARATMLLYKKEKTAFEEESRRTYGAKPTPRKSVQPVLLDGSEDESELLDGEEDDDDEEDDPGVDDGMTGSKTKKTRKKKNKKKTKTKR</sequence>
<proteinExistence type="predicted"/>
<dbReference type="GO" id="GO:0006364">
    <property type="term" value="P:rRNA processing"/>
    <property type="evidence" value="ECO:0007669"/>
    <property type="project" value="UniProtKB-KW"/>
</dbReference>
<feature type="domain" description="Exonuclease" evidence="7">
    <location>
        <begin position="124"/>
        <end position="263"/>
    </location>
</feature>
<dbReference type="GO" id="GO:0005634">
    <property type="term" value="C:nucleus"/>
    <property type="evidence" value="ECO:0007669"/>
    <property type="project" value="TreeGrafter"/>
</dbReference>
<dbReference type="GO" id="GO:0000027">
    <property type="term" value="P:ribosomal large subunit assembly"/>
    <property type="evidence" value="ECO:0007669"/>
    <property type="project" value="TreeGrafter"/>
</dbReference>
<keyword evidence="3" id="KW-0378">Hydrolase</keyword>
<keyword evidence="1" id="KW-0698">rRNA processing</keyword>
<dbReference type="SUPFAM" id="SSF53098">
    <property type="entry name" value="Ribonuclease H-like"/>
    <property type="match status" value="1"/>
</dbReference>
<dbReference type="OrthoDB" id="8191639at2759"/>
<dbReference type="InterPro" id="IPR013520">
    <property type="entry name" value="Ribonucl_H"/>
</dbReference>
<comment type="function">
    <text evidence="5">Exoribonuclease involved in ribosome biosynthesis. Involved in the processing of ITS1, the internal transcribed spacer localized between the 18S and 5.8S rRNAs.</text>
</comment>
<feature type="region of interest" description="Disordered" evidence="6">
    <location>
        <begin position="21"/>
        <end position="71"/>
    </location>
</feature>
<dbReference type="PANTHER" id="PTHR12801:SF45">
    <property type="entry name" value="RNA EXONUCLEASE 4"/>
    <property type="match status" value="1"/>
</dbReference>
<dbReference type="InterPro" id="IPR036397">
    <property type="entry name" value="RNaseH_sf"/>
</dbReference>
<dbReference type="AlphaFoldDB" id="A0A6H0XYR1"/>
<dbReference type="EMBL" id="CP051141">
    <property type="protein sequence ID" value="QIW99737.1"/>
    <property type="molecule type" value="Genomic_DNA"/>
</dbReference>
<feature type="compositionally biased region" description="Polar residues" evidence="6">
    <location>
        <begin position="59"/>
        <end position="71"/>
    </location>
</feature>
<name>A0A6H0XYR1_9PEZI</name>
<reference evidence="8 9" key="1">
    <citation type="journal article" date="2016" name="Sci. Rep.">
        <title>Peltaster fructicola genome reveals evolution from an invasive phytopathogen to an ectophytic parasite.</title>
        <authorList>
            <person name="Xu C."/>
            <person name="Chen H."/>
            <person name="Gleason M.L."/>
            <person name="Xu J.R."/>
            <person name="Liu H."/>
            <person name="Zhang R."/>
            <person name="Sun G."/>
        </authorList>
    </citation>
    <scope>NUCLEOTIDE SEQUENCE [LARGE SCALE GENOMIC DNA]</scope>
    <source>
        <strain evidence="8 9">LNHT1506</strain>
    </source>
</reference>
<feature type="compositionally biased region" description="Basic and acidic residues" evidence="6">
    <location>
        <begin position="37"/>
        <end position="54"/>
    </location>
</feature>
<evidence type="ECO:0000256" key="2">
    <source>
        <dbReference type="ARBA" id="ARBA00022722"/>
    </source>
</evidence>
<feature type="compositionally biased region" description="Basic residues" evidence="6">
    <location>
        <begin position="317"/>
        <end position="334"/>
    </location>
</feature>
<organism evidence="8 9">
    <name type="scientific">Peltaster fructicola</name>
    <dbReference type="NCBI Taxonomy" id="286661"/>
    <lineage>
        <taxon>Eukaryota</taxon>
        <taxon>Fungi</taxon>
        <taxon>Dikarya</taxon>
        <taxon>Ascomycota</taxon>
        <taxon>Pezizomycotina</taxon>
        <taxon>Dothideomycetes</taxon>
        <taxon>Dothideomycetes incertae sedis</taxon>
        <taxon>Peltaster</taxon>
    </lineage>
</organism>
<dbReference type="Proteomes" id="UP000503462">
    <property type="component" value="Chromosome 3"/>
</dbReference>
<feature type="compositionally biased region" description="Acidic residues" evidence="6">
    <location>
        <begin position="286"/>
        <end position="309"/>
    </location>
</feature>
<accession>A0A6H0XYR1</accession>
<keyword evidence="2" id="KW-0540">Nuclease</keyword>
<dbReference type="GO" id="GO:0004527">
    <property type="term" value="F:exonuclease activity"/>
    <property type="evidence" value="ECO:0007669"/>
    <property type="project" value="UniProtKB-KW"/>
</dbReference>
<evidence type="ECO:0000313" key="9">
    <source>
        <dbReference type="Proteomes" id="UP000503462"/>
    </source>
</evidence>
<evidence type="ECO:0000313" key="8">
    <source>
        <dbReference type="EMBL" id="QIW99737.1"/>
    </source>
</evidence>
<evidence type="ECO:0000256" key="1">
    <source>
        <dbReference type="ARBA" id="ARBA00022552"/>
    </source>
</evidence>
<evidence type="ECO:0000259" key="7">
    <source>
        <dbReference type="SMART" id="SM00479"/>
    </source>
</evidence>
<dbReference type="Pfam" id="PF00929">
    <property type="entry name" value="RNase_T"/>
    <property type="match status" value="1"/>
</dbReference>
<keyword evidence="4" id="KW-0269">Exonuclease</keyword>
<dbReference type="InterPro" id="IPR012337">
    <property type="entry name" value="RNaseH-like_sf"/>
</dbReference>
<evidence type="ECO:0000256" key="5">
    <source>
        <dbReference type="ARBA" id="ARBA00025599"/>
    </source>
</evidence>